<feature type="compositionally biased region" description="Basic residues" evidence="1">
    <location>
        <begin position="263"/>
        <end position="278"/>
    </location>
</feature>
<feature type="compositionally biased region" description="Basic residues" evidence="1">
    <location>
        <begin position="64"/>
        <end position="73"/>
    </location>
</feature>
<name>A0A9P7Z0C5_9HELO</name>
<organism evidence="2 3">
    <name type="scientific">Calycina marina</name>
    <dbReference type="NCBI Taxonomy" id="1763456"/>
    <lineage>
        <taxon>Eukaryota</taxon>
        <taxon>Fungi</taxon>
        <taxon>Dikarya</taxon>
        <taxon>Ascomycota</taxon>
        <taxon>Pezizomycotina</taxon>
        <taxon>Leotiomycetes</taxon>
        <taxon>Helotiales</taxon>
        <taxon>Pezizellaceae</taxon>
        <taxon>Calycina</taxon>
    </lineage>
</organism>
<dbReference type="AlphaFoldDB" id="A0A9P7Z0C5"/>
<dbReference type="OrthoDB" id="2873061at2759"/>
<proteinExistence type="predicted"/>
<gene>
    <name evidence="2" type="ORF">BJ878DRAFT_125854</name>
</gene>
<feature type="compositionally biased region" description="Basic residues" evidence="1">
    <location>
        <begin position="245"/>
        <end position="255"/>
    </location>
</feature>
<sequence>MSEKDVHSPNPAVRNLEVPLGSGTSTADPLAETIPELDDELSQLGISGDKVRKDDDAELSSGSRTHRRGGRKKTQPDVDVENDGYSSTDSRDYQRGGRKQSQTETEEKDELVSDLHMFDRGDKKSRSRRIPPPGKANVPWSERNGRLAAMKEGSAALTSDQTPVTAPQAIDTNAPTSTCPHCSNPISSVRPIKPAEAASTSEAASSYARKPSPSGLGSLFNVKRGDKPGPPIGVYVERDEDVKKNEKKKKKKKKKKDEWKKEEKKRKSSKKKQSKKRSQREEESSDESSPSDSSDSSGDEKEEPKRKPVQIRLDLNLELEVLFKAKIKGDITITFLE</sequence>
<reference evidence="2" key="1">
    <citation type="journal article" date="2021" name="IMA Fungus">
        <title>Genomic characterization of three marine fungi, including Emericellopsis atlantica sp. nov. with signatures of a generalist lifestyle and marine biomass degradation.</title>
        <authorList>
            <person name="Hagestad O.C."/>
            <person name="Hou L."/>
            <person name="Andersen J.H."/>
            <person name="Hansen E.H."/>
            <person name="Altermark B."/>
            <person name="Li C."/>
            <person name="Kuhnert E."/>
            <person name="Cox R.J."/>
            <person name="Crous P.W."/>
            <person name="Spatafora J.W."/>
            <person name="Lail K."/>
            <person name="Amirebrahimi M."/>
            <person name="Lipzen A."/>
            <person name="Pangilinan J."/>
            <person name="Andreopoulos W."/>
            <person name="Hayes R.D."/>
            <person name="Ng V."/>
            <person name="Grigoriev I.V."/>
            <person name="Jackson S.A."/>
            <person name="Sutton T.D.S."/>
            <person name="Dobson A.D.W."/>
            <person name="Rama T."/>
        </authorList>
    </citation>
    <scope>NUCLEOTIDE SEQUENCE</scope>
    <source>
        <strain evidence="2">TRa3180A</strain>
    </source>
</reference>
<feature type="compositionally biased region" description="Low complexity" evidence="1">
    <location>
        <begin position="287"/>
        <end position="296"/>
    </location>
</feature>
<feature type="region of interest" description="Disordered" evidence="1">
    <location>
        <begin position="1"/>
        <end position="311"/>
    </location>
</feature>
<evidence type="ECO:0000313" key="3">
    <source>
        <dbReference type="Proteomes" id="UP000887226"/>
    </source>
</evidence>
<dbReference type="EMBL" id="MU253991">
    <property type="protein sequence ID" value="KAG9243274.1"/>
    <property type="molecule type" value="Genomic_DNA"/>
</dbReference>
<feature type="compositionally biased region" description="Low complexity" evidence="1">
    <location>
        <begin position="195"/>
        <end position="208"/>
    </location>
</feature>
<protein>
    <submittedName>
        <fullName evidence="2">Uncharacterized protein</fullName>
    </submittedName>
</protein>
<accession>A0A9P7Z0C5</accession>
<feature type="compositionally biased region" description="Basic and acidic residues" evidence="1">
    <location>
        <begin position="110"/>
        <end position="124"/>
    </location>
</feature>
<dbReference type="Proteomes" id="UP000887226">
    <property type="component" value="Unassembled WGS sequence"/>
</dbReference>
<evidence type="ECO:0000313" key="2">
    <source>
        <dbReference type="EMBL" id="KAG9243274.1"/>
    </source>
</evidence>
<keyword evidence="3" id="KW-1185">Reference proteome</keyword>
<feature type="compositionally biased region" description="Polar residues" evidence="1">
    <location>
        <begin position="156"/>
        <end position="187"/>
    </location>
</feature>
<evidence type="ECO:0000256" key="1">
    <source>
        <dbReference type="SAM" id="MobiDB-lite"/>
    </source>
</evidence>
<comment type="caution">
    <text evidence="2">The sequence shown here is derived from an EMBL/GenBank/DDBJ whole genome shotgun (WGS) entry which is preliminary data.</text>
</comment>